<evidence type="ECO:0000313" key="2">
    <source>
        <dbReference type="Proteomes" id="UP000276133"/>
    </source>
</evidence>
<gene>
    <name evidence="1" type="ORF">BpHYR1_027002</name>
</gene>
<dbReference type="Proteomes" id="UP000276133">
    <property type="component" value="Unassembled WGS sequence"/>
</dbReference>
<reference evidence="1 2" key="1">
    <citation type="journal article" date="2018" name="Sci. Rep.">
        <title>Genomic signatures of local adaptation to the degree of environmental predictability in rotifers.</title>
        <authorList>
            <person name="Franch-Gras L."/>
            <person name="Hahn C."/>
            <person name="Garcia-Roger E.M."/>
            <person name="Carmona M.J."/>
            <person name="Serra M."/>
            <person name="Gomez A."/>
        </authorList>
    </citation>
    <scope>NUCLEOTIDE SEQUENCE [LARGE SCALE GENOMIC DNA]</scope>
    <source>
        <strain evidence="1">HYR1</strain>
    </source>
</reference>
<dbReference type="EMBL" id="REGN01001010">
    <property type="protein sequence ID" value="RNA37658.1"/>
    <property type="molecule type" value="Genomic_DNA"/>
</dbReference>
<sequence>MGLFLTMRMMTNAGQNGQNKRQNLILVVSSARFWPSLLWSSRSLSELKGMVDKLSPNSSSLSRVAPRSSFRIDWACFLFFIMVDA</sequence>
<organism evidence="1 2">
    <name type="scientific">Brachionus plicatilis</name>
    <name type="common">Marine rotifer</name>
    <name type="synonym">Brachionus muelleri</name>
    <dbReference type="NCBI Taxonomy" id="10195"/>
    <lineage>
        <taxon>Eukaryota</taxon>
        <taxon>Metazoa</taxon>
        <taxon>Spiralia</taxon>
        <taxon>Gnathifera</taxon>
        <taxon>Rotifera</taxon>
        <taxon>Eurotatoria</taxon>
        <taxon>Monogononta</taxon>
        <taxon>Pseudotrocha</taxon>
        <taxon>Ploima</taxon>
        <taxon>Brachionidae</taxon>
        <taxon>Brachionus</taxon>
    </lineage>
</organism>
<evidence type="ECO:0000313" key="1">
    <source>
        <dbReference type="EMBL" id="RNA37658.1"/>
    </source>
</evidence>
<proteinExistence type="predicted"/>
<name>A0A3M7SQ67_BRAPC</name>
<keyword evidence="2" id="KW-1185">Reference proteome</keyword>
<comment type="caution">
    <text evidence="1">The sequence shown here is derived from an EMBL/GenBank/DDBJ whole genome shotgun (WGS) entry which is preliminary data.</text>
</comment>
<dbReference type="AlphaFoldDB" id="A0A3M7SQ67"/>
<accession>A0A3M7SQ67</accession>
<protein>
    <submittedName>
        <fullName evidence="1">Uncharacterized protein</fullName>
    </submittedName>
</protein>